<proteinExistence type="predicted"/>
<evidence type="ECO:0000256" key="1">
    <source>
        <dbReference type="SAM" id="MobiDB-lite"/>
    </source>
</evidence>
<feature type="compositionally biased region" description="Basic and acidic residues" evidence="1">
    <location>
        <begin position="227"/>
        <end position="236"/>
    </location>
</feature>
<dbReference type="EMBL" id="LFJN01000012">
    <property type="protein sequence ID" value="KPI40385.1"/>
    <property type="molecule type" value="Genomic_DNA"/>
</dbReference>
<dbReference type="Proteomes" id="UP000038010">
    <property type="component" value="Unassembled WGS sequence"/>
</dbReference>
<protein>
    <submittedName>
        <fullName evidence="2">Uncharacterized protein</fullName>
    </submittedName>
</protein>
<gene>
    <name evidence="2" type="ORF">AB675_7675</name>
</gene>
<dbReference type="VEuPathDB" id="FungiDB:AB675_7675"/>
<comment type="caution">
    <text evidence="2">The sequence shown here is derived from an EMBL/GenBank/DDBJ whole genome shotgun (WGS) entry which is preliminary data.</text>
</comment>
<feature type="region of interest" description="Disordered" evidence="1">
    <location>
        <begin position="219"/>
        <end position="238"/>
    </location>
</feature>
<reference evidence="2 3" key="1">
    <citation type="submission" date="2015-06" db="EMBL/GenBank/DDBJ databases">
        <title>Draft genome of the ant-associated black yeast Phialophora attae CBS 131958.</title>
        <authorList>
            <person name="Moreno L.F."/>
            <person name="Stielow B.J."/>
            <person name="de Hoog S."/>
            <person name="Vicente V.A."/>
            <person name="Weiss V.A."/>
            <person name="de Vries M."/>
            <person name="Cruz L.M."/>
            <person name="Souza E.M."/>
        </authorList>
    </citation>
    <scope>NUCLEOTIDE SEQUENCE [LARGE SCALE GENOMIC DNA]</scope>
    <source>
        <strain evidence="2 3">CBS 131958</strain>
    </source>
</reference>
<sequence>MDPPNESVRPDTVVPSDGSSQQPNTNGDGQIASVDAVPSPHSQPPIASEPSSQLLNLLVNRKRKIIDSDGSEGDVGSVVYEAKRVQGSRKRANVADASTRSDPAQVNNSAWPCHSTTSLSKTSAADHPTTRDFSNVRVKILGRGNEKSKEMGWHTLHTENNQHGMDAAIKADPFTVNIIADGPKVQRQTLTRRFRDFSVLSEVIRGGIKKMMTQAGGTIHESAGENGEGKGRDKQQDQFAKAVPIRVVPENWSITSNDVAETSFWYDILKIIDGSEERPFRPLAKVPRVIRDPLDGMSIDRWWKAK</sequence>
<accession>A0A0N1HQR6</accession>
<dbReference type="GeneID" id="28739942"/>
<feature type="compositionally biased region" description="Polar residues" evidence="1">
    <location>
        <begin position="17"/>
        <end position="28"/>
    </location>
</feature>
<feature type="region of interest" description="Disordered" evidence="1">
    <location>
        <begin position="1"/>
        <end position="53"/>
    </location>
</feature>
<feature type="compositionally biased region" description="Polar residues" evidence="1">
    <location>
        <begin position="96"/>
        <end position="123"/>
    </location>
</feature>
<name>A0A0N1HQR6_9EURO</name>
<organism evidence="2 3">
    <name type="scientific">Cyphellophora attinorum</name>
    <dbReference type="NCBI Taxonomy" id="1664694"/>
    <lineage>
        <taxon>Eukaryota</taxon>
        <taxon>Fungi</taxon>
        <taxon>Dikarya</taxon>
        <taxon>Ascomycota</taxon>
        <taxon>Pezizomycotina</taxon>
        <taxon>Eurotiomycetes</taxon>
        <taxon>Chaetothyriomycetidae</taxon>
        <taxon>Chaetothyriales</taxon>
        <taxon>Cyphellophoraceae</taxon>
        <taxon>Cyphellophora</taxon>
    </lineage>
</organism>
<evidence type="ECO:0000313" key="3">
    <source>
        <dbReference type="Proteomes" id="UP000038010"/>
    </source>
</evidence>
<keyword evidence="3" id="KW-1185">Reference proteome</keyword>
<dbReference type="RefSeq" id="XP_018000348.1">
    <property type="nucleotide sequence ID" value="XM_018148062.1"/>
</dbReference>
<evidence type="ECO:0000313" key="2">
    <source>
        <dbReference type="EMBL" id="KPI40385.1"/>
    </source>
</evidence>
<feature type="region of interest" description="Disordered" evidence="1">
    <location>
        <begin position="91"/>
        <end position="129"/>
    </location>
</feature>
<dbReference type="AlphaFoldDB" id="A0A0N1HQR6"/>